<dbReference type="RefSeq" id="WP_379720444.1">
    <property type="nucleotide sequence ID" value="NZ_JBHRYJ010000001.1"/>
</dbReference>
<gene>
    <name evidence="4" type="ORF">ACFOOQ_01035</name>
</gene>
<dbReference type="GO" id="GO:0032259">
    <property type="term" value="P:methylation"/>
    <property type="evidence" value="ECO:0007669"/>
    <property type="project" value="UniProtKB-KW"/>
</dbReference>
<keyword evidence="5" id="KW-1185">Reference proteome</keyword>
<dbReference type="PANTHER" id="PTHR44068:SF11">
    <property type="entry name" value="GERANYL DIPHOSPHATE 2-C-METHYLTRANSFERASE"/>
    <property type="match status" value="1"/>
</dbReference>
<evidence type="ECO:0000313" key="4">
    <source>
        <dbReference type="EMBL" id="MFC3674105.1"/>
    </source>
</evidence>
<evidence type="ECO:0000256" key="2">
    <source>
        <dbReference type="SAM" id="MobiDB-lite"/>
    </source>
</evidence>
<dbReference type="Pfam" id="PF08241">
    <property type="entry name" value="Methyltransf_11"/>
    <property type="match status" value="1"/>
</dbReference>
<accession>A0ABV7V9J7</accession>
<dbReference type="Gene3D" id="3.40.50.150">
    <property type="entry name" value="Vaccinia Virus protein VP39"/>
    <property type="match status" value="1"/>
</dbReference>
<dbReference type="SUPFAM" id="SSF53335">
    <property type="entry name" value="S-adenosyl-L-methionine-dependent methyltransferases"/>
    <property type="match status" value="1"/>
</dbReference>
<dbReference type="InterPro" id="IPR029063">
    <property type="entry name" value="SAM-dependent_MTases_sf"/>
</dbReference>
<dbReference type="InterPro" id="IPR050447">
    <property type="entry name" value="Erg6_SMT_methyltransf"/>
</dbReference>
<dbReference type="CDD" id="cd02440">
    <property type="entry name" value="AdoMet_MTases"/>
    <property type="match status" value="1"/>
</dbReference>
<feature type="domain" description="Methyltransferase type 11" evidence="3">
    <location>
        <begin position="73"/>
        <end position="169"/>
    </location>
</feature>
<evidence type="ECO:0000313" key="5">
    <source>
        <dbReference type="Proteomes" id="UP001595711"/>
    </source>
</evidence>
<keyword evidence="1 4" id="KW-0808">Transferase</keyword>
<evidence type="ECO:0000259" key="3">
    <source>
        <dbReference type="Pfam" id="PF08241"/>
    </source>
</evidence>
<protein>
    <submittedName>
        <fullName evidence="4">Class I SAM-dependent methyltransferase</fullName>
        <ecNumber evidence="4">2.1.1.-</ecNumber>
    </submittedName>
</protein>
<name>A0ABV7V9J7_9PROT</name>
<proteinExistence type="predicted"/>
<dbReference type="GO" id="GO:0008168">
    <property type="term" value="F:methyltransferase activity"/>
    <property type="evidence" value="ECO:0007669"/>
    <property type="project" value="UniProtKB-KW"/>
</dbReference>
<dbReference type="EMBL" id="JBHRYJ010000001">
    <property type="protein sequence ID" value="MFC3674105.1"/>
    <property type="molecule type" value="Genomic_DNA"/>
</dbReference>
<organism evidence="4 5">
    <name type="scientific">Ferrovibrio xuzhouensis</name>
    <dbReference type="NCBI Taxonomy" id="1576914"/>
    <lineage>
        <taxon>Bacteria</taxon>
        <taxon>Pseudomonadati</taxon>
        <taxon>Pseudomonadota</taxon>
        <taxon>Alphaproteobacteria</taxon>
        <taxon>Rhodospirillales</taxon>
        <taxon>Rhodospirillaceae</taxon>
        <taxon>Ferrovibrio</taxon>
    </lineage>
</organism>
<sequence length="285" mass="30224">MPTDQTLEQDVAVHYGRDNLFAAIEAALAAAGKDMAALTPADLAPVDEFHIGGRPATVHFADSIGFAAGARLLDIGCGIGGASRYFAAEHGCHVTGIDLTAAYCEVARRLAALTGLAARTDYREASALDLPFDAGSFDGAYMLHVGMNIADKARLFREVRRVLRPGAHFGIYDVLQGPGGAPLFPVPWATGPQTSFLVTADALQALLRAAGFQVLAVADRTDFARDFMQAARRRQAQQQQAEGQGAPPLGLHLLMGRETPAKVANMARSLEEDRIAPTEMVAQAV</sequence>
<reference evidence="5" key="1">
    <citation type="journal article" date="2019" name="Int. J. Syst. Evol. Microbiol.">
        <title>The Global Catalogue of Microorganisms (GCM) 10K type strain sequencing project: providing services to taxonomists for standard genome sequencing and annotation.</title>
        <authorList>
            <consortium name="The Broad Institute Genomics Platform"/>
            <consortium name="The Broad Institute Genome Sequencing Center for Infectious Disease"/>
            <person name="Wu L."/>
            <person name="Ma J."/>
        </authorList>
    </citation>
    <scope>NUCLEOTIDE SEQUENCE [LARGE SCALE GENOMIC DNA]</scope>
    <source>
        <strain evidence="5">KCTC 42182</strain>
    </source>
</reference>
<feature type="region of interest" description="Disordered" evidence="2">
    <location>
        <begin position="232"/>
        <end position="252"/>
    </location>
</feature>
<dbReference type="InterPro" id="IPR013216">
    <property type="entry name" value="Methyltransf_11"/>
</dbReference>
<comment type="caution">
    <text evidence="4">The sequence shown here is derived from an EMBL/GenBank/DDBJ whole genome shotgun (WGS) entry which is preliminary data.</text>
</comment>
<dbReference type="PANTHER" id="PTHR44068">
    <property type="entry name" value="ZGC:194242"/>
    <property type="match status" value="1"/>
</dbReference>
<keyword evidence="4" id="KW-0489">Methyltransferase</keyword>
<dbReference type="EC" id="2.1.1.-" evidence="4"/>
<dbReference type="Proteomes" id="UP001595711">
    <property type="component" value="Unassembled WGS sequence"/>
</dbReference>
<evidence type="ECO:0000256" key="1">
    <source>
        <dbReference type="ARBA" id="ARBA00022679"/>
    </source>
</evidence>